<protein>
    <recommendedName>
        <fullName evidence="5">Reverse transcriptase domain-containing protein</fullName>
    </recommendedName>
</protein>
<dbReference type="Gene3D" id="3.10.10.10">
    <property type="entry name" value="HIV Type 1 Reverse Transcriptase, subunit A, domain 1"/>
    <property type="match status" value="1"/>
</dbReference>
<keyword evidence="1" id="KW-0808">Transferase</keyword>
<comment type="caution">
    <text evidence="6">The sequence shown here is derived from an EMBL/GenBank/DDBJ whole genome shotgun (WGS) entry which is preliminary data.</text>
</comment>
<organism evidence="6 7">
    <name type="scientific">Lactuca virosa</name>
    <dbReference type="NCBI Taxonomy" id="75947"/>
    <lineage>
        <taxon>Eukaryota</taxon>
        <taxon>Viridiplantae</taxon>
        <taxon>Streptophyta</taxon>
        <taxon>Embryophyta</taxon>
        <taxon>Tracheophyta</taxon>
        <taxon>Spermatophyta</taxon>
        <taxon>Magnoliopsida</taxon>
        <taxon>eudicotyledons</taxon>
        <taxon>Gunneridae</taxon>
        <taxon>Pentapetalae</taxon>
        <taxon>asterids</taxon>
        <taxon>campanulids</taxon>
        <taxon>Asterales</taxon>
        <taxon>Asteraceae</taxon>
        <taxon>Cichorioideae</taxon>
        <taxon>Cichorieae</taxon>
        <taxon>Lactucinae</taxon>
        <taxon>Lactuca</taxon>
    </lineage>
</organism>
<dbReference type="Gene3D" id="3.30.70.270">
    <property type="match status" value="2"/>
</dbReference>
<dbReference type="Proteomes" id="UP001157418">
    <property type="component" value="Unassembled WGS sequence"/>
</dbReference>
<dbReference type="FunFam" id="3.30.70.270:FF:000023">
    <property type="entry name" value="Pol"/>
    <property type="match status" value="1"/>
</dbReference>
<name>A0AAU9P1T1_9ASTR</name>
<dbReference type="Pfam" id="PF08284">
    <property type="entry name" value="RVP_2"/>
    <property type="match status" value="1"/>
</dbReference>
<evidence type="ECO:0000256" key="4">
    <source>
        <dbReference type="ARBA" id="ARBA00022759"/>
    </source>
</evidence>
<keyword evidence="4" id="KW-0378">Hydrolase</keyword>
<keyword evidence="3" id="KW-0540">Nuclease</keyword>
<gene>
    <name evidence="6" type="ORF">LVIROSA_LOCUS29896</name>
</gene>
<dbReference type="CDD" id="cd01647">
    <property type="entry name" value="RT_LTR"/>
    <property type="match status" value="1"/>
</dbReference>
<keyword evidence="4" id="KW-0255">Endonuclease</keyword>
<dbReference type="InterPro" id="IPR050951">
    <property type="entry name" value="Retrovirus_Pol_polyprotein"/>
</dbReference>
<keyword evidence="2" id="KW-0548">Nucleotidyltransferase</keyword>
<evidence type="ECO:0000256" key="2">
    <source>
        <dbReference type="ARBA" id="ARBA00022695"/>
    </source>
</evidence>
<evidence type="ECO:0000313" key="6">
    <source>
        <dbReference type="EMBL" id="CAH1444029.1"/>
    </source>
</evidence>
<dbReference type="GO" id="GO:0016779">
    <property type="term" value="F:nucleotidyltransferase activity"/>
    <property type="evidence" value="ECO:0007669"/>
    <property type="project" value="UniProtKB-KW"/>
</dbReference>
<feature type="domain" description="Reverse transcriptase" evidence="5">
    <location>
        <begin position="195"/>
        <end position="246"/>
    </location>
</feature>
<dbReference type="InterPro" id="IPR043128">
    <property type="entry name" value="Rev_trsase/Diguanyl_cyclase"/>
</dbReference>
<dbReference type="GO" id="GO:0004519">
    <property type="term" value="F:endonuclease activity"/>
    <property type="evidence" value="ECO:0007669"/>
    <property type="project" value="UniProtKB-KW"/>
</dbReference>
<dbReference type="SUPFAM" id="SSF56672">
    <property type="entry name" value="DNA/RNA polymerases"/>
    <property type="match status" value="2"/>
</dbReference>
<sequence length="457" mass="52464">MANRKAERTIDIYSGCTLTLDNHSFKIDLMPVTIKSFDIIIGMDWLSSHRAGILCYEMVVRLNLPSGETLLVYGDKPSANLQIISCVKAQKYLRKEYHAFLAHVVDKKQEMKDIKDIPEVCNFPDVFPEDLPGVPLARQVKFRVDLVPGATPVAKAPYRLAPVEMQELSIQLNELLSKWFIRPSFSPWGAPVLFVKKKDGSFRMCIDYRELNKLTIKNQYPLPRIDDLFDQLQGASYFLKIDLSDALRVNKRTCGFHGPDESSVSALLRQVRDRIHRRHFGLLTKQGRAPQHLRQVLETLRAEKLYAKFFKCEFWIREVDFLGHVVSERGIHVDPSKIKAIENWSAPTTPTEIRQFLGLAGYYRRFIQNFSKIAKPLTTLTQKGVMFKWEDKQEAAFQTLKTSPVQRTDPVARGNRRLCSLLRCIKPGAWVCINAARKGHCLRIEAIENTRGQLRHA</sequence>
<proteinExistence type="predicted"/>
<dbReference type="InterPro" id="IPR000477">
    <property type="entry name" value="RT_dom"/>
</dbReference>
<evidence type="ECO:0000313" key="7">
    <source>
        <dbReference type="Proteomes" id="UP001157418"/>
    </source>
</evidence>
<dbReference type="AlphaFoldDB" id="A0AAU9P1T1"/>
<dbReference type="InterPro" id="IPR021109">
    <property type="entry name" value="Peptidase_aspartic_dom_sf"/>
</dbReference>
<evidence type="ECO:0000259" key="5">
    <source>
        <dbReference type="Pfam" id="PF00078"/>
    </source>
</evidence>
<dbReference type="PANTHER" id="PTHR37984">
    <property type="entry name" value="PROTEIN CBG26694"/>
    <property type="match status" value="1"/>
</dbReference>
<dbReference type="CDD" id="cd00303">
    <property type="entry name" value="retropepsin_like"/>
    <property type="match status" value="1"/>
</dbReference>
<accession>A0AAU9P1T1</accession>
<dbReference type="Gene3D" id="2.40.70.10">
    <property type="entry name" value="Acid Proteases"/>
    <property type="match status" value="1"/>
</dbReference>
<keyword evidence="7" id="KW-1185">Reference proteome</keyword>
<evidence type="ECO:0000256" key="3">
    <source>
        <dbReference type="ARBA" id="ARBA00022722"/>
    </source>
</evidence>
<dbReference type="Pfam" id="PF00078">
    <property type="entry name" value="RVT_1"/>
    <property type="match status" value="1"/>
</dbReference>
<reference evidence="6 7" key="1">
    <citation type="submission" date="2022-01" db="EMBL/GenBank/DDBJ databases">
        <authorList>
            <person name="Xiong W."/>
            <person name="Schranz E."/>
        </authorList>
    </citation>
    <scope>NUCLEOTIDE SEQUENCE [LARGE SCALE GENOMIC DNA]</scope>
</reference>
<dbReference type="InterPro" id="IPR043502">
    <property type="entry name" value="DNA/RNA_pol_sf"/>
</dbReference>
<evidence type="ECO:0000256" key="1">
    <source>
        <dbReference type="ARBA" id="ARBA00022679"/>
    </source>
</evidence>
<dbReference type="EMBL" id="CAKMRJ010005523">
    <property type="protein sequence ID" value="CAH1444029.1"/>
    <property type="molecule type" value="Genomic_DNA"/>
</dbReference>
<dbReference type="PANTHER" id="PTHR37984:SF5">
    <property type="entry name" value="PROTEIN NYNRIN-LIKE"/>
    <property type="match status" value="1"/>
</dbReference>